<evidence type="ECO:0000313" key="9">
    <source>
        <dbReference type="Proteomes" id="UP001286313"/>
    </source>
</evidence>
<sequence>MNYLSVFGLVVLVAAVGVMGEDSTEYPFCSEEISDRCPPIDGGEIVFFADPEDCASYCECSSGSAFHFTCVGGLVYDEEDHVCNWPTMVDCGDRPILSKN</sequence>
<evidence type="ECO:0000313" key="8">
    <source>
        <dbReference type="EMBL" id="KAK3852830.1"/>
    </source>
</evidence>
<evidence type="ECO:0000256" key="5">
    <source>
        <dbReference type="ARBA" id="ARBA00023180"/>
    </source>
</evidence>
<feature type="signal peptide" evidence="6">
    <location>
        <begin position="1"/>
        <end position="20"/>
    </location>
</feature>
<dbReference type="InterPro" id="IPR002557">
    <property type="entry name" value="Chitin-bd_dom"/>
</dbReference>
<protein>
    <recommendedName>
        <fullName evidence="7">Chitin-binding type-2 domain-containing protein</fullName>
    </recommendedName>
</protein>
<keyword evidence="2 6" id="KW-0732">Signal</keyword>
<keyword evidence="1" id="KW-0147">Chitin-binding</keyword>
<keyword evidence="5" id="KW-0325">Glycoprotein</keyword>
<dbReference type="PANTHER" id="PTHR23301">
    <property type="entry name" value="CHITIN BINDING PERITROPHIN-A"/>
    <property type="match status" value="1"/>
</dbReference>
<evidence type="ECO:0000256" key="6">
    <source>
        <dbReference type="SAM" id="SignalP"/>
    </source>
</evidence>
<keyword evidence="3" id="KW-0677">Repeat</keyword>
<keyword evidence="9" id="KW-1185">Reference proteome</keyword>
<accession>A0AAE1BLK5</accession>
<gene>
    <name evidence="8" type="ORF">Pcinc_040597</name>
</gene>
<keyword evidence="4" id="KW-1015">Disulfide bond</keyword>
<dbReference type="InterPro" id="IPR051940">
    <property type="entry name" value="Chitin_bind-dev_reg"/>
</dbReference>
<dbReference type="PANTHER" id="PTHR23301:SF0">
    <property type="entry name" value="CHITIN-BINDING TYPE-2 DOMAIN-CONTAINING PROTEIN-RELATED"/>
    <property type="match status" value="1"/>
</dbReference>
<reference evidence="8" key="1">
    <citation type="submission" date="2023-10" db="EMBL/GenBank/DDBJ databases">
        <title>Genome assemblies of two species of porcelain crab, Petrolisthes cinctipes and Petrolisthes manimaculis (Anomura: Porcellanidae).</title>
        <authorList>
            <person name="Angst P."/>
        </authorList>
    </citation>
    <scope>NUCLEOTIDE SEQUENCE</scope>
    <source>
        <strain evidence="8">PB745_01</strain>
        <tissue evidence="8">Gill</tissue>
    </source>
</reference>
<feature type="chain" id="PRO_5042076083" description="Chitin-binding type-2 domain-containing protein" evidence="6">
    <location>
        <begin position="21"/>
        <end position="100"/>
    </location>
</feature>
<evidence type="ECO:0000256" key="3">
    <source>
        <dbReference type="ARBA" id="ARBA00022737"/>
    </source>
</evidence>
<dbReference type="Proteomes" id="UP001286313">
    <property type="component" value="Unassembled WGS sequence"/>
</dbReference>
<name>A0AAE1BLK5_PETCI</name>
<dbReference type="SUPFAM" id="SSF57625">
    <property type="entry name" value="Invertebrate chitin-binding proteins"/>
    <property type="match status" value="1"/>
</dbReference>
<dbReference type="InterPro" id="IPR036508">
    <property type="entry name" value="Chitin-bd_dom_sf"/>
</dbReference>
<comment type="caution">
    <text evidence="8">The sequence shown here is derived from an EMBL/GenBank/DDBJ whole genome shotgun (WGS) entry which is preliminary data.</text>
</comment>
<organism evidence="8 9">
    <name type="scientific">Petrolisthes cinctipes</name>
    <name type="common">Flat porcelain crab</name>
    <dbReference type="NCBI Taxonomy" id="88211"/>
    <lineage>
        <taxon>Eukaryota</taxon>
        <taxon>Metazoa</taxon>
        <taxon>Ecdysozoa</taxon>
        <taxon>Arthropoda</taxon>
        <taxon>Crustacea</taxon>
        <taxon>Multicrustacea</taxon>
        <taxon>Malacostraca</taxon>
        <taxon>Eumalacostraca</taxon>
        <taxon>Eucarida</taxon>
        <taxon>Decapoda</taxon>
        <taxon>Pleocyemata</taxon>
        <taxon>Anomura</taxon>
        <taxon>Galatheoidea</taxon>
        <taxon>Porcellanidae</taxon>
        <taxon>Petrolisthes</taxon>
    </lineage>
</organism>
<dbReference type="SMART" id="SM00494">
    <property type="entry name" value="ChtBD2"/>
    <property type="match status" value="1"/>
</dbReference>
<evidence type="ECO:0000256" key="4">
    <source>
        <dbReference type="ARBA" id="ARBA00023157"/>
    </source>
</evidence>
<dbReference type="AlphaFoldDB" id="A0AAE1BLK5"/>
<evidence type="ECO:0000259" key="7">
    <source>
        <dbReference type="PROSITE" id="PS50940"/>
    </source>
</evidence>
<dbReference type="GO" id="GO:0005576">
    <property type="term" value="C:extracellular region"/>
    <property type="evidence" value="ECO:0007669"/>
    <property type="project" value="InterPro"/>
</dbReference>
<dbReference type="Pfam" id="PF01607">
    <property type="entry name" value="CBM_14"/>
    <property type="match status" value="1"/>
</dbReference>
<evidence type="ECO:0000256" key="1">
    <source>
        <dbReference type="ARBA" id="ARBA00022669"/>
    </source>
</evidence>
<feature type="domain" description="Chitin-binding type-2" evidence="7">
    <location>
        <begin position="34"/>
        <end position="93"/>
    </location>
</feature>
<evidence type="ECO:0000256" key="2">
    <source>
        <dbReference type="ARBA" id="ARBA00022729"/>
    </source>
</evidence>
<dbReference type="EMBL" id="JAWQEG010007218">
    <property type="protein sequence ID" value="KAK3852830.1"/>
    <property type="molecule type" value="Genomic_DNA"/>
</dbReference>
<dbReference type="PROSITE" id="PS50940">
    <property type="entry name" value="CHIT_BIND_II"/>
    <property type="match status" value="1"/>
</dbReference>
<dbReference type="GO" id="GO:0008061">
    <property type="term" value="F:chitin binding"/>
    <property type="evidence" value="ECO:0007669"/>
    <property type="project" value="UniProtKB-KW"/>
</dbReference>
<proteinExistence type="predicted"/>
<dbReference type="Gene3D" id="2.170.140.10">
    <property type="entry name" value="Chitin binding domain"/>
    <property type="match status" value="1"/>
</dbReference>